<protein>
    <submittedName>
        <fullName evidence="3">Piso0_004429 protein</fullName>
    </submittedName>
</protein>
<dbReference type="EMBL" id="FO082048">
    <property type="protein sequence ID" value="CCE84870.1"/>
    <property type="molecule type" value="Genomic_DNA"/>
</dbReference>
<feature type="transmembrane region" description="Helical" evidence="1">
    <location>
        <begin position="113"/>
        <end position="137"/>
    </location>
</feature>
<accession>G8Y5F9</accession>
<keyword evidence="1" id="KW-0472">Membrane</keyword>
<dbReference type="EMBL" id="FO082049">
    <property type="protein sequence ID" value="CCE83839.1"/>
    <property type="molecule type" value="Genomic_DNA"/>
</dbReference>
<reference evidence="3" key="1">
    <citation type="submission" date="2011-10" db="EMBL/GenBank/DDBJ databases">
        <authorList>
            <person name="Genoscope - CEA"/>
        </authorList>
    </citation>
    <scope>NUCLEOTIDE SEQUENCE</scope>
</reference>
<keyword evidence="1" id="KW-0812">Transmembrane</keyword>
<keyword evidence="4" id="KW-1185">Reference proteome</keyword>
<evidence type="ECO:0000256" key="1">
    <source>
        <dbReference type="SAM" id="Phobius"/>
    </source>
</evidence>
<dbReference type="Proteomes" id="UP000005222">
    <property type="component" value="Chromosome L"/>
</dbReference>
<dbReference type="AlphaFoldDB" id="G8Y5F9"/>
<evidence type="ECO:0000313" key="2">
    <source>
        <dbReference type="EMBL" id="CCE83839.1"/>
    </source>
</evidence>
<name>G8Y5F9_PICSO</name>
<evidence type="ECO:0000313" key="4">
    <source>
        <dbReference type="Proteomes" id="UP000005222"/>
    </source>
</evidence>
<organism evidence="3 4">
    <name type="scientific">Pichia sorbitophila (strain ATCC MYA-4447 / BCRC 22081 / CBS 7064 / NBRC 10061 / NRRL Y-12695)</name>
    <name type="common">Hybrid yeast</name>
    <dbReference type="NCBI Taxonomy" id="559304"/>
    <lineage>
        <taxon>Eukaryota</taxon>
        <taxon>Fungi</taxon>
        <taxon>Dikarya</taxon>
        <taxon>Ascomycota</taxon>
        <taxon>Saccharomycotina</taxon>
        <taxon>Pichiomycetes</taxon>
        <taxon>Debaryomycetaceae</taxon>
        <taxon>Millerozyma</taxon>
    </lineage>
</organism>
<dbReference type="HOGENOM" id="CLU_1619642_0_0_1"/>
<sequence>MRRRKKFYVAQNRRNPYVIFTSILYNIRRILVHESISWTVLNMCDSRAHVTVKYFCLCNGTRLPCVYTSHGSGTGPIGSPSCACLGLQQWDLRVSPLCGSSKLDTCHTKTSSAVVYILMSLVLVVPLCHTIAADVIVGENRPYNTKREGCVLFGQKYRLRQANA</sequence>
<dbReference type="Proteomes" id="UP000005222">
    <property type="component" value="Chromosome K"/>
</dbReference>
<keyword evidence="1" id="KW-1133">Transmembrane helix</keyword>
<evidence type="ECO:0000313" key="3">
    <source>
        <dbReference type="EMBL" id="CCE84870.1"/>
    </source>
</evidence>
<proteinExistence type="predicted"/>
<reference evidence="4" key="2">
    <citation type="journal article" date="2012" name="G3 (Bethesda)">
        <title>Pichia sorbitophila, an interspecies yeast hybrid reveals early steps of genome resolution following polyploidization.</title>
        <authorList>
            <person name="Leh Louis V."/>
            <person name="Despons L."/>
            <person name="Friedrich A."/>
            <person name="Martin T."/>
            <person name="Durrens P."/>
            <person name="Casaregola S."/>
            <person name="Neuveglise C."/>
            <person name="Fairhead C."/>
            <person name="Marck C."/>
            <person name="Cruz J.A."/>
            <person name="Straub M.L."/>
            <person name="Kugler V."/>
            <person name="Sacerdot C."/>
            <person name="Uzunov Z."/>
            <person name="Thierry A."/>
            <person name="Weiss S."/>
            <person name="Bleykasten C."/>
            <person name="De Montigny J."/>
            <person name="Jacques N."/>
            <person name="Jung P."/>
            <person name="Lemaire M."/>
            <person name="Mallet S."/>
            <person name="Morel G."/>
            <person name="Richard G.F."/>
            <person name="Sarkar A."/>
            <person name="Savel G."/>
            <person name="Schacherer J."/>
            <person name="Seret M.L."/>
            <person name="Talla E."/>
            <person name="Samson G."/>
            <person name="Jubin C."/>
            <person name="Poulain J."/>
            <person name="Vacherie B."/>
            <person name="Barbe V."/>
            <person name="Pelletier E."/>
            <person name="Sherman D.J."/>
            <person name="Westhof E."/>
            <person name="Weissenbach J."/>
            <person name="Baret P.V."/>
            <person name="Wincker P."/>
            <person name="Gaillardin C."/>
            <person name="Dujon B."/>
            <person name="Souciet J.L."/>
        </authorList>
    </citation>
    <scope>NUCLEOTIDE SEQUENCE [LARGE SCALE GENOMIC DNA]</scope>
    <source>
        <strain evidence="4">ATCC MYA-4447 / BCRC 22081 / CBS 7064 / NBRC 10061 / NRRL Y-12695</strain>
    </source>
</reference>
<gene>
    <name evidence="3" type="primary">Piso0_004429</name>
    <name evidence="2" type="ORF">GNLVRS01_PISO0K16686g</name>
    <name evidence="3" type="ORF">GNLVRS01_PISO0L16687g</name>
</gene>
<dbReference type="InParanoid" id="G8Y5F9"/>